<feature type="domain" description="Type I restriction modification DNA specificity" evidence="7">
    <location>
        <begin position="271"/>
        <end position="427"/>
    </location>
</feature>
<sequence>MRNDPKNRSLPVGWVRAKVEQVCLVNPRTFAVPLSDNCEVSFVPMAAIEAETGVIDLSQIKLFGDVKKGYTKFSDGDVLFAKITPCMENGKIAIANGLKNGSACGTTELHVLRPFPGLSREYLRFFLLRTDFRKQAQRNMAGTAGQLRVPAWFIEQAHIPLPPHPEQRRIVAEIEKQFTRLEAAEAALRRIEVNLKRYRASVLKAASEGKLVPTEAELAEAEGRDYEHAEQLLERILVERRARWESQEKRRGKYREPVPPDTSDLSELPAGWIWSNIGEAFEVFVGATPRRSRPEYWGGDISWVSSSEVAFNRIKNTRECTTEEGLNNSSMDLHPPGTVLLGMIGEGKTRGQVSILDISACNSQNSAAIRASQSKLPPEYLFYYLWGQYDVTRQIGSGNNQPALNKSRVQEIPFPVPPIGEQHRIVAEVESRLSIIQQAETTVEICAKRVGRLRQSILNQAFSGQLVPQDSCDEPASTLLERIKTEREAARSSKASRPRPTRRRSRK</sequence>
<feature type="coiled-coil region" evidence="5">
    <location>
        <begin position="174"/>
        <end position="201"/>
    </location>
</feature>
<evidence type="ECO:0000256" key="3">
    <source>
        <dbReference type="ARBA" id="ARBA00023125"/>
    </source>
</evidence>
<organism evidence="8">
    <name type="scientific">Caldilineaceae bacterium SB0675_bin_29</name>
    <dbReference type="NCBI Taxonomy" id="2605266"/>
    <lineage>
        <taxon>Bacteria</taxon>
        <taxon>Bacillati</taxon>
        <taxon>Chloroflexota</taxon>
        <taxon>Caldilineae</taxon>
        <taxon>Caldilineales</taxon>
        <taxon>Caldilineaceae</taxon>
    </lineage>
</organism>
<evidence type="ECO:0000256" key="5">
    <source>
        <dbReference type="SAM" id="Coils"/>
    </source>
</evidence>
<protein>
    <submittedName>
        <fullName evidence="8">Type I restriction endonuclease subunit S</fullName>
    </submittedName>
</protein>
<keyword evidence="5" id="KW-0175">Coiled coil</keyword>
<dbReference type="InterPro" id="IPR000055">
    <property type="entry name" value="Restrct_endonuc_typeI_TRD"/>
</dbReference>
<evidence type="ECO:0000259" key="7">
    <source>
        <dbReference type="Pfam" id="PF01420"/>
    </source>
</evidence>
<reference evidence="8" key="1">
    <citation type="submission" date="2019-09" db="EMBL/GenBank/DDBJ databases">
        <title>Characterisation of the sponge microbiome using genome-centric metagenomics.</title>
        <authorList>
            <person name="Engelberts J.P."/>
            <person name="Robbins S.J."/>
            <person name="De Goeij J.M."/>
            <person name="Aranda M."/>
            <person name="Bell S.C."/>
            <person name="Webster N.S."/>
        </authorList>
    </citation>
    <scope>NUCLEOTIDE SEQUENCE</scope>
    <source>
        <strain evidence="8">SB0675_bin_29</strain>
    </source>
</reference>
<evidence type="ECO:0000256" key="2">
    <source>
        <dbReference type="ARBA" id="ARBA00022747"/>
    </source>
</evidence>
<keyword evidence="8" id="KW-0540">Nuclease</keyword>
<comment type="caution">
    <text evidence="8">The sequence shown here is derived from an EMBL/GenBank/DDBJ whole genome shotgun (WGS) entry which is preliminary data.</text>
</comment>
<dbReference type="PANTHER" id="PTHR43140">
    <property type="entry name" value="TYPE-1 RESTRICTION ENZYME ECOKI SPECIFICITY PROTEIN"/>
    <property type="match status" value="1"/>
</dbReference>
<dbReference type="SUPFAM" id="SSF116734">
    <property type="entry name" value="DNA methylase specificity domain"/>
    <property type="match status" value="2"/>
</dbReference>
<evidence type="ECO:0000313" key="8">
    <source>
        <dbReference type="EMBL" id="MYH60647.1"/>
    </source>
</evidence>
<accession>A0A6B1FX39</accession>
<dbReference type="EMBL" id="VYDA01000093">
    <property type="protein sequence ID" value="MYH60647.1"/>
    <property type="molecule type" value="Genomic_DNA"/>
</dbReference>
<evidence type="ECO:0000256" key="6">
    <source>
        <dbReference type="SAM" id="MobiDB-lite"/>
    </source>
</evidence>
<dbReference type="GO" id="GO:0003677">
    <property type="term" value="F:DNA binding"/>
    <property type="evidence" value="ECO:0007669"/>
    <property type="project" value="UniProtKB-KW"/>
</dbReference>
<keyword evidence="8" id="KW-0255">Endonuclease</keyword>
<comment type="similarity">
    <text evidence="1">Belongs to the type-I restriction system S methylase family.</text>
</comment>
<gene>
    <name evidence="8" type="ORF">F4148_02395</name>
</gene>
<feature type="compositionally biased region" description="Basic residues" evidence="6">
    <location>
        <begin position="494"/>
        <end position="507"/>
    </location>
</feature>
<dbReference type="GO" id="GO:0009307">
    <property type="term" value="P:DNA restriction-modification system"/>
    <property type="evidence" value="ECO:0007669"/>
    <property type="project" value="UniProtKB-KW"/>
</dbReference>
<evidence type="ECO:0000256" key="1">
    <source>
        <dbReference type="ARBA" id="ARBA00010923"/>
    </source>
</evidence>
<dbReference type="PANTHER" id="PTHR43140:SF1">
    <property type="entry name" value="TYPE I RESTRICTION ENZYME ECOKI SPECIFICITY SUBUNIT"/>
    <property type="match status" value="1"/>
</dbReference>
<keyword evidence="8" id="KW-0378">Hydrolase</keyword>
<name>A0A6B1FX39_9CHLR</name>
<keyword evidence="3" id="KW-0238">DNA-binding</keyword>
<dbReference type="InterPro" id="IPR044946">
    <property type="entry name" value="Restrct_endonuc_typeI_TRD_sf"/>
</dbReference>
<comment type="subunit">
    <text evidence="4">The methyltransferase is composed of M and S polypeptides.</text>
</comment>
<dbReference type="GO" id="GO:0004519">
    <property type="term" value="F:endonuclease activity"/>
    <property type="evidence" value="ECO:0007669"/>
    <property type="project" value="UniProtKB-KW"/>
</dbReference>
<feature type="domain" description="Type I restriction modification DNA specificity" evidence="7">
    <location>
        <begin position="11"/>
        <end position="179"/>
    </location>
</feature>
<proteinExistence type="inferred from homology"/>
<evidence type="ECO:0000256" key="4">
    <source>
        <dbReference type="ARBA" id="ARBA00038652"/>
    </source>
</evidence>
<dbReference type="CDD" id="cd17260">
    <property type="entry name" value="RMtype1_S_EcoEI-TRD1-CR1_like"/>
    <property type="match status" value="1"/>
</dbReference>
<dbReference type="AlphaFoldDB" id="A0A6B1FX39"/>
<dbReference type="Gene3D" id="3.90.220.20">
    <property type="entry name" value="DNA methylase specificity domains"/>
    <property type="match status" value="2"/>
</dbReference>
<dbReference type="Pfam" id="PF01420">
    <property type="entry name" value="Methylase_S"/>
    <property type="match status" value="2"/>
</dbReference>
<keyword evidence="2" id="KW-0680">Restriction system</keyword>
<feature type="region of interest" description="Disordered" evidence="6">
    <location>
        <begin position="484"/>
        <end position="507"/>
    </location>
</feature>
<dbReference type="CDD" id="cd17247">
    <property type="entry name" value="RMtype1_S_Eco2747I-TRD2-CR2_like"/>
    <property type="match status" value="1"/>
</dbReference>
<dbReference type="InterPro" id="IPR051212">
    <property type="entry name" value="Type-I_RE_S_subunit"/>
</dbReference>